<feature type="transmembrane region" description="Helical" evidence="6">
    <location>
        <begin position="282"/>
        <end position="305"/>
    </location>
</feature>
<keyword evidence="3 6" id="KW-1133">Transmembrane helix</keyword>
<organism evidence="8 9">
    <name type="scientific">Lingula anatina</name>
    <name type="common">Brachiopod</name>
    <name type="synonym">Lingula unguis</name>
    <dbReference type="NCBI Taxonomy" id="7574"/>
    <lineage>
        <taxon>Eukaryota</taxon>
        <taxon>Metazoa</taxon>
        <taxon>Spiralia</taxon>
        <taxon>Lophotrochozoa</taxon>
        <taxon>Brachiopoda</taxon>
        <taxon>Linguliformea</taxon>
        <taxon>Lingulata</taxon>
        <taxon>Lingulida</taxon>
        <taxon>Linguloidea</taxon>
        <taxon>Lingulidae</taxon>
        <taxon>Lingula</taxon>
    </lineage>
</organism>
<protein>
    <submittedName>
        <fullName evidence="9">UDP-N-acetylglucosamine/UDP-glucose/GDP-mannose transporter</fullName>
    </submittedName>
</protein>
<proteinExistence type="predicted"/>
<dbReference type="RefSeq" id="XP_013421138.1">
    <property type="nucleotide sequence ID" value="XM_013565684.1"/>
</dbReference>
<dbReference type="KEGG" id="lak:106181327"/>
<keyword evidence="8" id="KW-1185">Reference proteome</keyword>
<gene>
    <name evidence="9" type="primary">LOC106181327</name>
</gene>
<dbReference type="PANTHER" id="PTHR11132">
    <property type="entry name" value="SOLUTE CARRIER FAMILY 35"/>
    <property type="match status" value="1"/>
</dbReference>
<dbReference type="Pfam" id="PF03151">
    <property type="entry name" value="TPT"/>
    <property type="match status" value="1"/>
</dbReference>
<evidence type="ECO:0000313" key="8">
    <source>
        <dbReference type="Proteomes" id="UP000085678"/>
    </source>
</evidence>
<feature type="transmembrane region" description="Helical" evidence="6">
    <location>
        <begin position="14"/>
        <end position="34"/>
    </location>
</feature>
<feature type="transmembrane region" description="Helical" evidence="6">
    <location>
        <begin position="194"/>
        <end position="214"/>
    </location>
</feature>
<dbReference type="AlphaFoldDB" id="A0A1S3KET4"/>
<dbReference type="FunCoup" id="A0A1S3KET4">
    <property type="interactions" value="565"/>
</dbReference>
<dbReference type="STRING" id="7574.A0A1S3KET4"/>
<dbReference type="GeneID" id="106181327"/>
<evidence type="ECO:0000256" key="1">
    <source>
        <dbReference type="ARBA" id="ARBA00004141"/>
    </source>
</evidence>
<feature type="compositionally biased region" description="Polar residues" evidence="5">
    <location>
        <begin position="322"/>
        <end position="358"/>
    </location>
</feature>
<feature type="domain" description="Sugar phosphate transporter" evidence="7">
    <location>
        <begin position="21"/>
        <end position="302"/>
    </location>
</feature>
<evidence type="ECO:0000256" key="2">
    <source>
        <dbReference type="ARBA" id="ARBA00022692"/>
    </source>
</evidence>
<evidence type="ECO:0000256" key="4">
    <source>
        <dbReference type="ARBA" id="ARBA00023136"/>
    </source>
</evidence>
<feature type="region of interest" description="Disordered" evidence="5">
    <location>
        <begin position="315"/>
        <end position="358"/>
    </location>
</feature>
<feature type="transmembrane region" description="Helical" evidence="6">
    <location>
        <begin position="226"/>
        <end position="249"/>
    </location>
</feature>
<evidence type="ECO:0000259" key="7">
    <source>
        <dbReference type="Pfam" id="PF03151"/>
    </source>
</evidence>
<accession>A0A1S3KET4</accession>
<reference evidence="9" key="1">
    <citation type="submission" date="2025-08" db="UniProtKB">
        <authorList>
            <consortium name="RefSeq"/>
        </authorList>
    </citation>
    <scope>IDENTIFICATION</scope>
    <source>
        <tissue evidence="9">Gonads</tissue>
    </source>
</reference>
<evidence type="ECO:0000256" key="5">
    <source>
        <dbReference type="SAM" id="MobiDB-lite"/>
    </source>
</evidence>
<dbReference type="InterPro" id="IPR050186">
    <property type="entry name" value="TPT_transporter"/>
</dbReference>
<feature type="transmembrane region" description="Helical" evidence="6">
    <location>
        <begin position="112"/>
        <end position="129"/>
    </location>
</feature>
<evidence type="ECO:0000256" key="6">
    <source>
        <dbReference type="SAM" id="Phobius"/>
    </source>
</evidence>
<dbReference type="GO" id="GO:0016020">
    <property type="term" value="C:membrane"/>
    <property type="evidence" value="ECO:0007669"/>
    <property type="project" value="UniProtKB-SubCell"/>
</dbReference>
<keyword evidence="2 6" id="KW-0812">Transmembrane</keyword>
<dbReference type="InParanoid" id="A0A1S3KET4"/>
<dbReference type="InterPro" id="IPR004853">
    <property type="entry name" value="Sugar_P_trans_dom"/>
</dbReference>
<comment type="subcellular location">
    <subcellularLocation>
        <location evidence="1">Membrane</location>
        <topology evidence="1">Multi-pass membrane protein</topology>
    </subcellularLocation>
</comment>
<dbReference type="Proteomes" id="UP000085678">
    <property type="component" value="Unplaced"/>
</dbReference>
<feature type="transmembrane region" description="Helical" evidence="6">
    <location>
        <begin position="84"/>
        <end position="100"/>
    </location>
</feature>
<keyword evidence="4 6" id="KW-0472">Membrane</keyword>
<dbReference type="OrthoDB" id="417037at2759"/>
<sequence length="358" mass="39901">MAGSGEHADGAPPFMYRILSALFYGFASFMIIVINKVVLTTYKFPSFQFLGLGQMLATVIVLFIGKCLHIVNYPDLRPDVIKKIFPLPLFYLGNLIFGLGGTKKLNLPMFTVLRRFSILMTMILEYYILGVKASYKVQFSVFCMIFGAIVAASGDLAFNFWGYTFLLLNDITTAGNGVTTKKKLESKELGQYGILYYNALFMLLPATLICAYTGDIQKATNFEGWGNAWFLLQFTLSCLMGFVLMYSVVMCTHYNSALTTTIVGVLKNLLVTYLGMIIGGDYIFSITNFTGLNISCAGSVFYTYITFREKKKKTETVSTSEGNEQSQEQYNTSSIPISPRTNVHGMQQNNPITNAENV</sequence>
<feature type="transmembrane region" description="Helical" evidence="6">
    <location>
        <begin position="256"/>
        <end position="276"/>
    </location>
</feature>
<name>A0A1S3KET4_LINAN</name>
<evidence type="ECO:0000313" key="9">
    <source>
        <dbReference type="RefSeq" id="XP_013421138.1"/>
    </source>
</evidence>
<evidence type="ECO:0000256" key="3">
    <source>
        <dbReference type="ARBA" id="ARBA00022989"/>
    </source>
</evidence>
<feature type="transmembrane region" description="Helical" evidence="6">
    <location>
        <begin position="46"/>
        <end position="64"/>
    </location>
</feature>
<feature type="transmembrane region" description="Helical" evidence="6">
    <location>
        <begin position="135"/>
        <end position="158"/>
    </location>
</feature>